<keyword evidence="7" id="KW-0210">Decarboxylase</keyword>
<dbReference type="InterPro" id="IPR044516">
    <property type="entry name" value="UXS-like"/>
</dbReference>
<keyword evidence="11" id="KW-0333">Golgi apparatus</keyword>
<evidence type="ECO:0000256" key="10">
    <source>
        <dbReference type="ARBA" id="ARBA00023027"/>
    </source>
</evidence>
<name>A0A0F9A9T3_9ZZZZ</name>
<evidence type="ECO:0000256" key="13">
    <source>
        <dbReference type="ARBA" id="ARBA00023239"/>
    </source>
</evidence>
<dbReference type="PANTHER" id="PTHR43078">
    <property type="entry name" value="UDP-GLUCURONIC ACID DECARBOXYLASE-RELATED"/>
    <property type="match status" value="1"/>
</dbReference>
<accession>A0A0F9A9T3</accession>
<evidence type="ECO:0000256" key="6">
    <source>
        <dbReference type="ARBA" id="ARBA00022692"/>
    </source>
</evidence>
<gene>
    <name evidence="15" type="ORF">LCGC14_2598090</name>
</gene>
<dbReference type="GO" id="GO:0048040">
    <property type="term" value="F:UDP-glucuronate decarboxylase activity"/>
    <property type="evidence" value="ECO:0007669"/>
    <property type="project" value="UniProtKB-EC"/>
</dbReference>
<feature type="non-terminal residue" evidence="15">
    <location>
        <position position="63"/>
    </location>
</feature>
<dbReference type="PANTHER" id="PTHR43078:SF6">
    <property type="entry name" value="UDP-GLUCURONIC ACID DECARBOXYLASE 1"/>
    <property type="match status" value="1"/>
</dbReference>
<dbReference type="AlphaFoldDB" id="A0A0F9A9T3"/>
<keyword evidence="8" id="KW-0735">Signal-anchor</keyword>
<evidence type="ECO:0000256" key="8">
    <source>
        <dbReference type="ARBA" id="ARBA00022968"/>
    </source>
</evidence>
<evidence type="ECO:0000256" key="7">
    <source>
        <dbReference type="ARBA" id="ARBA00022793"/>
    </source>
</evidence>
<dbReference type="GO" id="GO:0042732">
    <property type="term" value="P:D-xylose metabolic process"/>
    <property type="evidence" value="ECO:0007669"/>
    <property type="project" value="InterPro"/>
</dbReference>
<keyword evidence="9" id="KW-1133">Transmembrane helix</keyword>
<dbReference type="InterPro" id="IPR036291">
    <property type="entry name" value="NAD(P)-bd_dom_sf"/>
</dbReference>
<evidence type="ECO:0000256" key="11">
    <source>
        <dbReference type="ARBA" id="ARBA00023034"/>
    </source>
</evidence>
<protein>
    <recommendedName>
        <fullName evidence="5">UDP-glucuronate decarboxylase</fullName>
        <ecNumber evidence="5">4.1.1.35</ecNumber>
    </recommendedName>
</protein>
<dbReference type="InterPro" id="IPR016040">
    <property type="entry name" value="NAD(P)-bd_dom"/>
</dbReference>
<evidence type="ECO:0000259" key="14">
    <source>
        <dbReference type="Pfam" id="PF16363"/>
    </source>
</evidence>
<comment type="cofactor">
    <cofactor evidence="1">
        <name>NAD(+)</name>
        <dbReference type="ChEBI" id="CHEBI:57540"/>
    </cofactor>
</comment>
<keyword evidence="10" id="KW-0520">NAD</keyword>
<dbReference type="GO" id="GO:0070403">
    <property type="term" value="F:NAD+ binding"/>
    <property type="evidence" value="ECO:0007669"/>
    <property type="project" value="InterPro"/>
</dbReference>
<keyword evidence="12" id="KW-0472">Membrane</keyword>
<keyword evidence="6" id="KW-0812">Transmembrane</keyword>
<evidence type="ECO:0000256" key="2">
    <source>
        <dbReference type="ARBA" id="ARBA00004447"/>
    </source>
</evidence>
<proteinExistence type="inferred from homology"/>
<comment type="subcellular location">
    <subcellularLocation>
        <location evidence="2">Golgi apparatus</location>
        <location evidence="2">Golgi stack membrane</location>
        <topology evidence="2">Single-pass type II membrane protein</topology>
    </subcellularLocation>
</comment>
<comment type="similarity">
    <text evidence="4">Belongs to the NAD(P)-dependent epimerase/dehydratase family. UDP-glucuronic acid decarboxylase subfamily.</text>
</comment>
<reference evidence="15" key="1">
    <citation type="journal article" date="2015" name="Nature">
        <title>Complex archaea that bridge the gap between prokaryotes and eukaryotes.</title>
        <authorList>
            <person name="Spang A."/>
            <person name="Saw J.H."/>
            <person name="Jorgensen S.L."/>
            <person name="Zaremba-Niedzwiedzka K."/>
            <person name="Martijn J."/>
            <person name="Lind A.E."/>
            <person name="van Eijk R."/>
            <person name="Schleper C."/>
            <person name="Guy L."/>
            <person name="Ettema T.J."/>
        </authorList>
    </citation>
    <scope>NUCLEOTIDE SEQUENCE</scope>
</reference>
<evidence type="ECO:0000256" key="9">
    <source>
        <dbReference type="ARBA" id="ARBA00022989"/>
    </source>
</evidence>
<evidence type="ECO:0000256" key="1">
    <source>
        <dbReference type="ARBA" id="ARBA00001911"/>
    </source>
</evidence>
<dbReference type="EMBL" id="LAZR01043791">
    <property type="protein sequence ID" value="KKL06235.1"/>
    <property type="molecule type" value="Genomic_DNA"/>
</dbReference>
<feature type="domain" description="NAD(P)-binding" evidence="14">
    <location>
        <begin position="4"/>
        <end position="59"/>
    </location>
</feature>
<sequence>MKIIVTGGASFIGSHLVEKLVERGDKVTVIDNMSSGSRDNLRNIRDEVDIIVSDLRDTQLSKL</sequence>
<keyword evidence="13" id="KW-0456">Lyase</keyword>
<evidence type="ECO:0000256" key="5">
    <source>
        <dbReference type="ARBA" id="ARBA00012290"/>
    </source>
</evidence>
<comment type="pathway">
    <text evidence="3">Nucleotide-sugar biosynthesis; UDP-alpha-D-xylose biosynthesis; UDP-alpha-D-xylose from UDP-alpha-D-glucuronate: step 1/1.</text>
</comment>
<comment type="caution">
    <text evidence="15">The sequence shown here is derived from an EMBL/GenBank/DDBJ whole genome shotgun (WGS) entry which is preliminary data.</text>
</comment>
<evidence type="ECO:0000256" key="12">
    <source>
        <dbReference type="ARBA" id="ARBA00023136"/>
    </source>
</evidence>
<dbReference type="EC" id="4.1.1.35" evidence="5"/>
<evidence type="ECO:0000313" key="15">
    <source>
        <dbReference type="EMBL" id="KKL06235.1"/>
    </source>
</evidence>
<organism evidence="15">
    <name type="scientific">marine sediment metagenome</name>
    <dbReference type="NCBI Taxonomy" id="412755"/>
    <lineage>
        <taxon>unclassified sequences</taxon>
        <taxon>metagenomes</taxon>
        <taxon>ecological metagenomes</taxon>
    </lineage>
</organism>
<evidence type="ECO:0000256" key="4">
    <source>
        <dbReference type="ARBA" id="ARBA00007505"/>
    </source>
</evidence>
<evidence type="ECO:0000256" key="3">
    <source>
        <dbReference type="ARBA" id="ARBA00005100"/>
    </source>
</evidence>
<dbReference type="Pfam" id="PF16363">
    <property type="entry name" value="GDP_Man_Dehyd"/>
    <property type="match status" value="1"/>
</dbReference>
<dbReference type="SUPFAM" id="SSF51735">
    <property type="entry name" value="NAD(P)-binding Rossmann-fold domains"/>
    <property type="match status" value="1"/>
</dbReference>
<dbReference type="Gene3D" id="3.40.50.720">
    <property type="entry name" value="NAD(P)-binding Rossmann-like Domain"/>
    <property type="match status" value="1"/>
</dbReference>
<dbReference type="GO" id="GO:0032580">
    <property type="term" value="C:Golgi cisterna membrane"/>
    <property type="evidence" value="ECO:0007669"/>
    <property type="project" value="UniProtKB-SubCell"/>
</dbReference>